<evidence type="ECO:0000313" key="2">
    <source>
        <dbReference type="Proteomes" id="UP000053676"/>
    </source>
</evidence>
<keyword evidence="2" id="KW-1185">Reference proteome</keyword>
<dbReference type="KEGG" id="nai:NECAME_16393"/>
<gene>
    <name evidence="1" type="ORF">NECAME_16393</name>
</gene>
<evidence type="ECO:0000313" key="1">
    <source>
        <dbReference type="EMBL" id="ETN86340.1"/>
    </source>
</evidence>
<dbReference type="EMBL" id="KI657570">
    <property type="protein sequence ID" value="ETN86340.1"/>
    <property type="molecule type" value="Genomic_DNA"/>
</dbReference>
<organism evidence="1 2">
    <name type="scientific">Necator americanus</name>
    <name type="common">Human hookworm</name>
    <dbReference type="NCBI Taxonomy" id="51031"/>
    <lineage>
        <taxon>Eukaryota</taxon>
        <taxon>Metazoa</taxon>
        <taxon>Ecdysozoa</taxon>
        <taxon>Nematoda</taxon>
        <taxon>Chromadorea</taxon>
        <taxon>Rhabditida</taxon>
        <taxon>Rhabditina</taxon>
        <taxon>Rhabditomorpha</taxon>
        <taxon>Strongyloidea</taxon>
        <taxon>Ancylostomatidae</taxon>
        <taxon>Bunostominae</taxon>
        <taxon>Necator</taxon>
    </lineage>
</organism>
<reference evidence="2" key="1">
    <citation type="journal article" date="2014" name="Nat. Genet.">
        <title>Genome of the human hookworm Necator americanus.</title>
        <authorList>
            <person name="Tang Y.T."/>
            <person name="Gao X."/>
            <person name="Rosa B.A."/>
            <person name="Abubucker S."/>
            <person name="Hallsworth-Pepin K."/>
            <person name="Martin J."/>
            <person name="Tyagi R."/>
            <person name="Heizer E."/>
            <person name="Zhang X."/>
            <person name="Bhonagiri-Palsikar V."/>
            <person name="Minx P."/>
            <person name="Warren W.C."/>
            <person name="Wang Q."/>
            <person name="Zhan B."/>
            <person name="Hotez P.J."/>
            <person name="Sternberg P.W."/>
            <person name="Dougall A."/>
            <person name="Gaze S.T."/>
            <person name="Mulvenna J."/>
            <person name="Sotillo J."/>
            <person name="Ranganathan S."/>
            <person name="Rabelo E.M."/>
            <person name="Wilson R.K."/>
            <person name="Felgner P.L."/>
            <person name="Bethony J."/>
            <person name="Hawdon J.M."/>
            <person name="Gasser R.B."/>
            <person name="Loukas A."/>
            <person name="Mitreva M."/>
        </authorList>
    </citation>
    <scope>NUCLEOTIDE SEQUENCE [LARGE SCALE GENOMIC DNA]</scope>
</reference>
<dbReference type="AlphaFoldDB" id="W2TW94"/>
<accession>W2TW94</accession>
<sequence>MRRIVEQCHLDVPYPSTTTPSVCLKFTHVCRTFGEDVADSYATTEDYEDGFIITENYTEDVNQNVTDSSGRPVETTHTFDYEDDNQGLVEEYLRALSNDTNFGDMETLVQLETKMDV</sequence>
<protein>
    <submittedName>
        <fullName evidence="1">Uncharacterized protein</fullName>
    </submittedName>
</protein>
<dbReference type="Proteomes" id="UP000053676">
    <property type="component" value="Unassembled WGS sequence"/>
</dbReference>
<name>W2TW94_NECAM</name>
<proteinExistence type="predicted"/>